<evidence type="ECO:0000313" key="1">
    <source>
        <dbReference type="EMBL" id="OLY43057.1"/>
    </source>
</evidence>
<dbReference type="InterPro" id="IPR029044">
    <property type="entry name" value="Nucleotide-diphossugar_trans"/>
</dbReference>
<comment type="caution">
    <text evidence="1">The sequence shown here is derived from an EMBL/GenBank/DDBJ whole genome shotgun (WGS) entry which is preliminary data.</text>
</comment>
<accession>A0A1R0F7X1</accession>
<dbReference type="Gene3D" id="3.90.550.20">
    <property type="match status" value="1"/>
</dbReference>
<dbReference type="Proteomes" id="UP000187344">
    <property type="component" value="Unassembled WGS sequence"/>
</dbReference>
<sequence>MDICTFWYGDRLRPIDWLCLSSMVKTGQHVKLYSHGNVMNVPEGVELLEAEPILPLSTLYRIDPAFPDFKPIRTIVQLSDLFRVRLMKNRAGVWLDTDVYLVKQFHPEEGKVWLARENRSRVGVSALYLPADNPIIKEYDDYLESGKMVPNWLGFHRGIWLPWRLKRQKLPVVPGRLGITVFGNDGISRLAKRYGFFKDAKEKETFYYWTGRDTERIFDPAYGLEPLNDPRFIGFHVHKKERTADPIKEGSFYDWATKRIPGFDGILAQEKVKTTI</sequence>
<dbReference type="RefSeq" id="WP_075869981.1">
    <property type="nucleotide sequence ID" value="NZ_CALYQA010000001.1"/>
</dbReference>
<evidence type="ECO:0008006" key="3">
    <source>
        <dbReference type="Google" id="ProtNLM"/>
    </source>
</evidence>
<dbReference type="AlphaFoldDB" id="A0A1R0F7X1"/>
<keyword evidence="2" id="KW-1185">Reference proteome</keyword>
<protein>
    <recommendedName>
        <fullName evidence="3">Glycosyltransferase sugar-binding region containing DXD motif-containing protein</fullName>
    </recommendedName>
</protein>
<proteinExistence type="predicted"/>
<evidence type="ECO:0000313" key="2">
    <source>
        <dbReference type="Proteomes" id="UP000187344"/>
    </source>
</evidence>
<organism evidence="1 2">
    <name type="scientific">Bartonella apis</name>
    <dbReference type="NCBI Taxonomy" id="1686310"/>
    <lineage>
        <taxon>Bacteria</taxon>
        <taxon>Pseudomonadati</taxon>
        <taxon>Pseudomonadota</taxon>
        <taxon>Alphaproteobacteria</taxon>
        <taxon>Hyphomicrobiales</taxon>
        <taxon>Bartonellaceae</taxon>
        <taxon>Bartonella</taxon>
    </lineage>
</organism>
<reference evidence="1 2" key="1">
    <citation type="submission" date="2016-12" db="EMBL/GenBank/DDBJ databases">
        <title>Comparative genomics of Bartonella apis.</title>
        <authorList>
            <person name="Engel P."/>
        </authorList>
    </citation>
    <scope>NUCLEOTIDE SEQUENCE [LARGE SCALE GENOMIC DNA]</scope>
    <source>
        <strain evidence="1 2">PEB0149</strain>
    </source>
</reference>
<dbReference type="EMBL" id="LXYT01000002">
    <property type="protein sequence ID" value="OLY43057.1"/>
    <property type="molecule type" value="Genomic_DNA"/>
</dbReference>
<dbReference type="OrthoDB" id="5354021at2"/>
<dbReference type="SUPFAM" id="SSF53448">
    <property type="entry name" value="Nucleotide-diphospho-sugar transferases"/>
    <property type="match status" value="1"/>
</dbReference>
<name>A0A1R0F7X1_9HYPH</name>
<gene>
    <name evidence="1" type="ORF">PEB0149_004790</name>
</gene>